<name>A0AAD3RZW5_NEPGR</name>
<dbReference type="EMBL" id="BSYO01000003">
    <property type="protein sequence ID" value="GMH01805.1"/>
    <property type="molecule type" value="Genomic_DNA"/>
</dbReference>
<organism evidence="1 2">
    <name type="scientific">Nepenthes gracilis</name>
    <name type="common">Slender pitcher plant</name>
    <dbReference type="NCBI Taxonomy" id="150966"/>
    <lineage>
        <taxon>Eukaryota</taxon>
        <taxon>Viridiplantae</taxon>
        <taxon>Streptophyta</taxon>
        <taxon>Embryophyta</taxon>
        <taxon>Tracheophyta</taxon>
        <taxon>Spermatophyta</taxon>
        <taxon>Magnoliopsida</taxon>
        <taxon>eudicotyledons</taxon>
        <taxon>Gunneridae</taxon>
        <taxon>Pentapetalae</taxon>
        <taxon>Caryophyllales</taxon>
        <taxon>Nepenthaceae</taxon>
        <taxon>Nepenthes</taxon>
    </lineage>
</organism>
<reference evidence="1" key="1">
    <citation type="submission" date="2023-05" db="EMBL/GenBank/DDBJ databases">
        <title>Nepenthes gracilis genome sequencing.</title>
        <authorList>
            <person name="Fukushima K."/>
        </authorList>
    </citation>
    <scope>NUCLEOTIDE SEQUENCE</scope>
    <source>
        <strain evidence="1">SING2019-196</strain>
    </source>
</reference>
<evidence type="ECO:0000313" key="1">
    <source>
        <dbReference type="EMBL" id="GMH01805.1"/>
    </source>
</evidence>
<gene>
    <name evidence="1" type="ORF">Nepgr_003644</name>
</gene>
<accession>A0AAD3RZW5</accession>
<comment type="caution">
    <text evidence="1">The sequence shown here is derived from an EMBL/GenBank/DDBJ whole genome shotgun (WGS) entry which is preliminary data.</text>
</comment>
<dbReference type="Proteomes" id="UP001279734">
    <property type="component" value="Unassembled WGS sequence"/>
</dbReference>
<keyword evidence="2" id="KW-1185">Reference proteome</keyword>
<dbReference type="AlphaFoldDB" id="A0AAD3RZW5"/>
<sequence>MNLVVIKDDKKKIGISLDLVSRKSPASPIDVSVFHRSEVLVTGTLFHDTTAILIAYPPKVHWYRPIDALISLPQKSQS</sequence>
<proteinExistence type="predicted"/>
<protein>
    <submittedName>
        <fullName evidence="1">Uncharacterized protein</fullName>
    </submittedName>
</protein>
<evidence type="ECO:0000313" key="2">
    <source>
        <dbReference type="Proteomes" id="UP001279734"/>
    </source>
</evidence>